<reference evidence="1" key="1">
    <citation type="journal article" date="2020" name="Mol. Plant Microbe Interact.">
        <title>Genome Sequence of the Biocontrol Agent Coniothyrium minitans strain Conio (IMI 134523).</title>
        <authorList>
            <person name="Patel D."/>
            <person name="Shittu T.A."/>
            <person name="Baroncelli R."/>
            <person name="Muthumeenakshi S."/>
            <person name="Osborne T.H."/>
            <person name="Janganan T.K."/>
            <person name="Sreenivasaprasad S."/>
        </authorList>
    </citation>
    <scope>NUCLEOTIDE SEQUENCE</scope>
    <source>
        <strain evidence="1">Conio</strain>
    </source>
</reference>
<evidence type="ECO:0000313" key="1">
    <source>
        <dbReference type="EMBL" id="KAF9741964.1"/>
    </source>
</evidence>
<dbReference type="Proteomes" id="UP000756921">
    <property type="component" value="Unassembled WGS sequence"/>
</dbReference>
<dbReference type="AlphaFoldDB" id="A0A9P6GXI3"/>
<accession>A0A9P6GXI3</accession>
<sequence>MQTAYMLRGIETILLLFQPLPIHPSPPKKTAVARQEMHAWQYLPPSHPNNNEIRVVSPLHFTTFS</sequence>
<evidence type="ECO:0000313" key="2">
    <source>
        <dbReference type="Proteomes" id="UP000756921"/>
    </source>
</evidence>
<keyword evidence="2" id="KW-1185">Reference proteome</keyword>
<protein>
    <submittedName>
        <fullName evidence="1">Uncharacterized protein</fullName>
    </submittedName>
</protein>
<proteinExistence type="predicted"/>
<organism evidence="1 2">
    <name type="scientific">Paraphaeosphaeria minitans</name>
    <dbReference type="NCBI Taxonomy" id="565426"/>
    <lineage>
        <taxon>Eukaryota</taxon>
        <taxon>Fungi</taxon>
        <taxon>Dikarya</taxon>
        <taxon>Ascomycota</taxon>
        <taxon>Pezizomycotina</taxon>
        <taxon>Dothideomycetes</taxon>
        <taxon>Pleosporomycetidae</taxon>
        <taxon>Pleosporales</taxon>
        <taxon>Massarineae</taxon>
        <taxon>Didymosphaeriaceae</taxon>
        <taxon>Paraphaeosphaeria</taxon>
    </lineage>
</organism>
<comment type="caution">
    <text evidence="1">The sequence shown here is derived from an EMBL/GenBank/DDBJ whole genome shotgun (WGS) entry which is preliminary data.</text>
</comment>
<dbReference type="EMBL" id="WJXW01000001">
    <property type="protein sequence ID" value="KAF9741964.1"/>
    <property type="molecule type" value="Genomic_DNA"/>
</dbReference>
<gene>
    <name evidence="1" type="ORF">PMIN01_01503</name>
</gene>
<name>A0A9P6GXI3_9PLEO</name>